<reference evidence="3 4" key="1">
    <citation type="submission" date="2018-08" db="EMBL/GenBank/DDBJ databases">
        <title>Diversity &amp; Physiological Properties of Lignin-Decomposing Actinobacteria from Soil.</title>
        <authorList>
            <person name="Roh S.G."/>
            <person name="Kim S.B."/>
        </authorList>
    </citation>
    <scope>NUCLEOTIDE SEQUENCE [LARGE SCALE GENOMIC DNA]</scope>
    <source>
        <strain evidence="3 4">MMS17-GH009</strain>
    </source>
</reference>
<feature type="region of interest" description="Disordered" evidence="1">
    <location>
        <begin position="282"/>
        <end position="317"/>
    </location>
</feature>
<protein>
    <submittedName>
        <fullName evidence="3">XRE family transcriptional regulator</fullName>
    </submittedName>
</protein>
<dbReference type="EMBL" id="QVIG01000001">
    <property type="protein sequence ID" value="RGD58112.1"/>
    <property type="molecule type" value="Genomic_DNA"/>
</dbReference>
<dbReference type="Pfam" id="PF13560">
    <property type="entry name" value="HTH_31"/>
    <property type="match status" value="1"/>
</dbReference>
<evidence type="ECO:0000259" key="2">
    <source>
        <dbReference type="PROSITE" id="PS50943"/>
    </source>
</evidence>
<dbReference type="AlphaFoldDB" id="A0A372ZRM0"/>
<evidence type="ECO:0000313" key="4">
    <source>
        <dbReference type="Proteomes" id="UP000263377"/>
    </source>
</evidence>
<dbReference type="GO" id="GO:0003677">
    <property type="term" value="F:DNA binding"/>
    <property type="evidence" value="ECO:0007669"/>
    <property type="project" value="InterPro"/>
</dbReference>
<dbReference type="SUPFAM" id="SSF47413">
    <property type="entry name" value="lambda repressor-like DNA-binding domains"/>
    <property type="match status" value="1"/>
</dbReference>
<gene>
    <name evidence="3" type="ORF">DR950_10195</name>
</gene>
<proteinExistence type="predicted"/>
<dbReference type="SMART" id="SM00530">
    <property type="entry name" value="HTH_XRE"/>
    <property type="match status" value="1"/>
</dbReference>
<dbReference type="InterPro" id="IPR010982">
    <property type="entry name" value="Lambda_DNA-bd_dom_sf"/>
</dbReference>
<dbReference type="Gene3D" id="1.10.260.40">
    <property type="entry name" value="lambda repressor-like DNA-binding domains"/>
    <property type="match status" value="1"/>
</dbReference>
<dbReference type="CDD" id="cd00093">
    <property type="entry name" value="HTH_XRE"/>
    <property type="match status" value="1"/>
</dbReference>
<dbReference type="Pfam" id="PF19054">
    <property type="entry name" value="DUF5753"/>
    <property type="match status" value="1"/>
</dbReference>
<organism evidence="3 4">
    <name type="scientific">Kitasatospora xanthocidica</name>
    <dbReference type="NCBI Taxonomy" id="83382"/>
    <lineage>
        <taxon>Bacteria</taxon>
        <taxon>Bacillati</taxon>
        <taxon>Actinomycetota</taxon>
        <taxon>Actinomycetes</taxon>
        <taxon>Kitasatosporales</taxon>
        <taxon>Streptomycetaceae</taxon>
        <taxon>Kitasatospora</taxon>
    </lineage>
</organism>
<comment type="caution">
    <text evidence="3">The sequence shown here is derived from an EMBL/GenBank/DDBJ whole genome shotgun (WGS) entry which is preliminary data.</text>
</comment>
<dbReference type="InterPro" id="IPR043917">
    <property type="entry name" value="DUF5753"/>
</dbReference>
<dbReference type="InterPro" id="IPR001387">
    <property type="entry name" value="Cro/C1-type_HTH"/>
</dbReference>
<name>A0A372ZRM0_9ACTN</name>
<evidence type="ECO:0000256" key="1">
    <source>
        <dbReference type="SAM" id="MobiDB-lite"/>
    </source>
</evidence>
<evidence type="ECO:0000313" key="3">
    <source>
        <dbReference type="EMBL" id="RGD58112.1"/>
    </source>
</evidence>
<feature type="domain" description="HTH cro/C1-type" evidence="2">
    <location>
        <begin position="22"/>
        <end position="55"/>
    </location>
</feature>
<keyword evidence="4" id="KW-1185">Reference proteome</keyword>
<dbReference type="PROSITE" id="PS50943">
    <property type="entry name" value="HTH_CROC1"/>
    <property type="match status" value="1"/>
</dbReference>
<sequence length="317" mass="36106">MAHRRLGLEPTANPAEMFGEALRFARERAGYTQGQLGKLLHLDRTVITRFEGGRRPMDRETVEKADGILAMGGLLVRLWERVDWQADIETPDWFEKFMELEDEALAIRVLQFNRINGLLQCEEYVRAMISTGKWRNNPKRYAELVETRVKRQGRFLVAEGPTLMVVLDESAIRTVIGGPGVMRRQMEHLLAVTERSNIVVEVMPFGSPPATTPATSMVLMLMPDGKEWVYSESLHRGHFSDAPSVVEESRRDFDLVRTGVLSPGDTRALIVDAMEEYRFAERRSQEGGLAQEQLQRGRRGRVHRSGPWLPVRRRPGA</sequence>
<dbReference type="Proteomes" id="UP000263377">
    <property type="component" value="Unassembled WGS sequence"/>
</dbReference>
<accession>A0A372ZRM0</accession>